<reference evidence="2 3" key="1">
    <citation type="submission" date="2018-01" db="EMBL/GenBank/DDBJ databases">
        <authorList>
            <person name="Clerissi C."/>
        </authorList>
    </citation>
    <scope>NUCLEOTIDE SEQUENCE [LARGE SCALE GENOMIC DNA]</scope>
    <source>
        <strain evidence="2">Cupriavidus sp. LMG 19464</strain>
    </source>
</reference>
<sequence length="135" mass="14460">MSAPHAWWRYCRRSPAPCNPGRAAIRRPAACAPRQRPRASRHRARILNPPGTAAIHAAAARGSRAARTGRRGRNRRRRWVRGSRNGEEEGFLPSPACGRGAGGEGGSLDEVKACASASAGPIPQPLSRKRERGAG</sequence>
<comment type="caution">
    <text evidence="2">The sequence shown here is derived from an EMBL/GenBank/DDBJ whole genome shotgun (WGS) entry which is preliminary data.</text>
</comment>
<organism evidence="2 3">
    <name type="scientific">Cupriavidus taiwanensis</name>
    <dbReference type="NCBI Taxonomy" id="164546"/>
    <lineage>
        <taxon>Bacteria</taxon>
        <taxon>Pseudomonadati</taxon>
        <taxon>Pseudomonadota</taxon>
        <taxon>Betaproteobacteria</taxon>
        <taxon>Burkholderiales</taxon>
        <taxon>Burkholderiaceae</taxon>
        <taxon>Cupriavidus</taxon>
    </lineage>
</organism>
<name>A0A975WW87_9BURK</name>
<accession>A0A975WW87</accession>
<proteinExistence type="predicted"/>
<dbReference type="Proteomes" id="UP000256780">
    <property type="component" value="Chromosome CBM2587_a"/>
</dbReference>
<feature type="compositionally biased region" description="Basic residues" evidence="1">
    <location>
        <begin position="67"/>
        <end position="81"/>
    </location>
</feature>
<evidence type="ECO:0000313" key="3">
    <source>
        <dbReference type="Proteomes" id="UP000256780"/>
    </source>
</evidence>
<protein>
    <submittedName>
        <fullName evidence="2">Uncharacterized protein</fullName>
    </submittedName>
</protein>
<evidence type="ECO:0000256" key="1">
    <source>
        <dbReference type="SAM" id="MobiDB-lite"/>
    </source>
</evidence>
<feature type="region of interest" description="Disordered" evidence="1">
    <location>
        <begin position="58"/>
        <end position="135"/>
    </location>
</feature>
<dbReference type="EMBL" id="OFSQ01000008">
    <property type="protein sequence ID" value="SOY46552.1"/>
    <property type="molecule type" value="Genomic_DNA"/>
</dbReference>
<gene>
    <name evidence="2" type="ORF">CBM2587_A160429</name>
</gene>
<dbReference type="AlphaFoldDB" id="A0A975WW87"/>
<evidence type="ECO:0000313" key="2">
    <source>
        <dbReference type="EMBL" id="SOY46552.1"/>
    </source>
</evidence>